<protein>
    <recommendedName>
        <fullName evidence="3">Tyrosinase copper-binding domain-containing protein</fullName>
    </recommendedName>
</protein>
<evidence type="ECO:0008006" key="3">
    <source>
        <dbReference type="Google" id="ProtNLM"/>
    </source>
</evidence>
<reference evidence="1 2" key="1">
    <citation type="submission" date="2014-04" db="EMBL/GenBank/DDBJ databases">
        <authorList>
            <consortium name="DOE Joint Genome Institute"/>
            <person name="Kuo A."/>
            <person name="Tarkka M."/>
            <person name="Buscot F."/>
            <person name="Kohler A."/>
            <person name="Nagy L.G."/>
            <person name="Floudas D."/>
            <person name="Copeland A."/>
            <person name="Barry K.W."/>
            <person name="Cichocki N."/>
            <person name="Veneault-Fourrey C."/>
            <person name="LaButti K."/>
            <person name="Lindquist E.A."/>
            <person name="Lipzen A."/>
            <person name="Lundell T."/>
            <person name="Morin E."/>
            <person name="Murat C."/>
            <person name="Sun H."/>
            <person name="Tunlid A."/>
            <person name="Henrissat B."/>
            <person name="Grigoriev I.V."/>
            <person name="Hibbett D.S."/>
            <person name="Martin F."/>
            <person name="Nordberg H.P."/>
            <person name="Cantor M.N."/>
            <person name="Hua S.X."/>
        </authorList>
    </citation>
    <scope>NUCLEOTIDE SEQUENCE [LARGE SCALE GENOMIC DNA]</scope>
    <source>
        <strain evidence="1 2">F 1598</strain>
    </source>
</reference>
<evidence type="ECO:0000313" key="1">
    <source>
        <dbReference type="EMBL" id="KIM80180.1"/>
    </source>
</evidence>
<sequence length="69" mass="8138">MGAVEMHSTWRRAHPNVNRIDLGNSGPAHDNPGFLPWHRQFCWSLRVRFKLLILRPLPYYGPRISSWDL</sequence>
<dbReference type="AlphaFoldDB" id="A0A0C3F6D7"/>
<proteinExistence type="predicted"/>
<dbReference type="Proteomes" id="UP000054166">
    <property type="component" value="Unassembled WGS sequence"/>
</dbReference>
<keyword evidence="2" id="KW-1185">Reference proteome</keyword>
<evidence type="ECO:0000313" key="2">
    <source>
        <dbReference type="Proteomes" id="UP000054166"/>
    </source>
</evidence>
<dbReference type="EMBL" id="KN833005">
    <property type="protein sequence ID" value="KIM80180.1"/>
    <property type="molecule type" value="Genomic_DNA"/>
</dbReference>
<reference evidence="2" key="2">
    <citation type="submission" date="2015-01" db="EMBL/GenBank/DDBJ databases">
        <title>Evolutionary Origins and Diversification of the Mycorrhizal Mutualists.</title>
        <authorList>
            <consortium name="DOE Joint Genome Institute"/>
            <consortium name="Mycorrhizal Genomics Consortium"/>
            <person name="Kohler A."/>
            <person name="Kuo A."/>
            <person name="Nagy L.G."/>
            <person name="Floudas D."/>
            <person name="Copeland A."/>
            <person name="Barry K.W."/>
            <person name="Cichocki N."/>
            <person name="Veneault-Fourrey C."/>
            <person name="LaButti K."/>
            <person name="Lindquist E.A."/>
            <person name="Lipzen A."/>
            <person name="Lundell T."/>
            <person name="Morin E."/>
            <person name="Murat C."/>
            <person name="Riley R."/>
            <person name="Ohm R."/>
            <person name="Sun H."/>
            <person name="Tunlid A."/>
            <person name="Henrissat B."/>
            <person name="Grigoriev I.V."/>
            <person name="Hibbett D.S."/>
            <person name="Martin F."/>
        </authorList>
    </citation>
    <scope>NUCLEOTIDE SEQUENCE [LARGE SCALE GENOMIC DNA]</scope>
    <source>
        <strain evidence="2">F 1598</strain>
    </source>
</reference>
<dbReference type="InParanoid" id="A0A0C3F6D7"/>
<dbReference type="Gene3D" id="1.10.1280.10">
    <property type="entry name" value="Di-copper center containing domain from catechol oxidase"/>
    <property type="match status" value="1"/>
</dbReference>
<organism evidence="1 2">
    <name type="scientific">Piloderma croceum (strain F 1598)</name>
    <dbReference type="NCBI Taxonomy" id="765440"/>
    <lineage>
        <taxon>Eukaryota</taxon>
        <taxon>Fungi</taxon>
        <taxon>Dikarya</taxon>
        <taxon>Basidiomycota</taxon>
        <taxon>Agaricomycotina</taxon>
        <taxon>Agaricomycetes</taxon>
        <taxon>Agaricomycetidae</taxon>
        <taxon>Atheliales</taxon>
        <taxon>Atheliaceae</taxon>
        <taxon>Piloderma</taxon>
    </lineage>
</organism>
<dbReference type="InterPro" id="IPR008922">
    <property type="entry name" value="Di-copper_centre_dom_sf"/>
</dbReference>
<name>A0A0C3F6D7_PILCF</name>
<gene>
    <name evidence="1" type="ORF">PILCRDRAFT_822701</name>
</gene>
<dbReference type="HOGENOM" id="CLU_2776815_0_0_1"/>
<accession>A0A0C3F6D7</accession>